<feature type="DNA-binding region" description="H-T-H motif" evidence="4">
    <location>
        <begin position="2"/>
        <end position="21"/>
    </location>
</feature>
<reference evidence="7" key="1">
    <citation type="journal article" date="2019" name="Int. J. Syst. Evol. Microbiol.">
        <title>The Global Catalogue of Microorganisms (GCM) 10K type strain sequencing project: providing services to taxonomists for standard genome sequencing and annotation.</title>
        <authorList>
            <consortium name="The Broad Institute Genomics Platform"/>
            <consortium name="The Broad Institute Genome Sequencing Center for Infectious Disease"/>
            <person name="Wu L."/>
            <person name="Ma J."/>
        </authorList>
    </citation>
    <scope>NUCLEOTIDE SEQUENCE [LARGE SCALE GENOMIC DNA]</scope>
    <source>
        <strain evidence="7">JCM 16898</strain>
    </source>
</reference>
<evidence type="ECO:0000259" key="5">
    <source>
        <dbReference type="PROSITE" id="PS50977"/>
    </source>
</evidence>
<comment type="caution">
    <text evidence="6">The sequence shown here is derived from an EMBL/GenBank/DDBJ whole genome shotgun (WGS) entry which is preliminary data.</text>
</comment>
<feature type="domain" description="HTH tetR-type" evidence="5">
    <location>
        <begin position="1"/>
        <end position="39"/>
    </location>
</feature>
<evidence type="ECO:0000256" key="3">
    <source>
        <dbReference type="ARBA" id="ARBA00023163"/>
    </source>
</evidence>
<keyword evidence="3" id="KW-0804">Transcription</keyword>
<evidence type="ECO:0000256" key="2">
    <source>
        <dbReference type="ARBA" id="ARBA00023125"/>
    </source>
</evidence>
<dbReference type="PROSITE" id="PS50977">
    <property type="entry name" value="HTH_TETR_2"/>
    <property type="match status" value="1"/>
</dbReference>
<keyword evidence="2 4" id="KW-0238">DNA-binding</keyword>
<organism evidence="6 7">
    <name type="scientific">Amycolatopsis ultiminotia</name>
    <dbReference type="NCBI Taxonomy" id="543629"/>
    <lineage>
        <taxon>Bacteria</taxon>
        <taxon>Bacillati</taxon>
        <taxon>Actinomycetota</taxon>
        <taxon>Actinomycetes</taxon>
        <taxon>Pseudonocardiales</taxon>
        <taxon>Pseudonocardiaceae</taxon>
        <taxon>Amycolatopsis</taxon>
    </lineage>
</organism>
<name>A0ABP6WUV4_9PSEU</name>
<dbReference type="Pfam" id="PF00440">
    <property type="entry name" value="TetR_N"/>
    <property type="match status" value="1"/>
</dbReference>
<sequence length="201" mass="21343">MSTRAVSAAAGVQPPTIYRLFGDKDGLLEAIALQGYTDYLESKTAVPPAEDPVQDLRRGWDQHVEMGLANPALYLLMHTRAQTNATPSPALVAAEEILAGRVRRVAEAGRLRVSETLATSLIQATGAGTTLSLITLPDPDPALSEAAREATITAITTDRPLTREPGPIAAAAALRTALPHLTALTNNEKSLMSEWLDRITG</sequence>
<dbReference type="PANTHER" id="PTHR30055">
    <property type="entry name" value="HTH-TYPE TRANSCRIPTIONAL REGULATOR RUTR"/>
    <property type="match status" value="1"/>
</dbReference>
<dbReference type="Proteomes" id="UP001500689">
    <property type="component" value="Unassembled WGS sequence"/>
</dbReference>
<dbReference type="InterPro" id="IPR009057">
    <property type="entry name" value="Homeodomain-like_sf"/>
</dbReference>
<dbReference type="SUPFAM" id="SSF46689">
    <property type="entry name" value="Homeodomain-like"/>
    <property type="match status" value="1"/>
</dbReference>
<dbReference type="InterPro" id="IPR001647">
    <property type="entry name" value="HTH_TetR"/>
</dbReference>
<dbReference type="Gene3D" id="1.10.357.10">
    <property type="entry name" value="Tetracycline Repressor, domain 2"/>
    <property type="match status" value="1"/>
</dbReference>
<dbReference type="EMBL" id="BAAAZN010000009">
    <property type="protein sequence ID" value="GAA3556380.1"/>
    <property type="molecule type" value="Genomic_DNA"/>
</dbReference>
<keyword evidence="7" id="KW-1185">Reference proteome</keyword>
<evidence type="ECO:0000256" key="1">
    <source>
        <dbReference type="ARBA" id="ARBA00023015"/>
    </source>
</evidence>
<dbReference type="PANTHER" id="PTHR30055:SF234">
    <property type="entry name" value="HTH-TYPE TRANSCRIPTIONAL REGULATOR BETI"/>
    <property type="match status" value="1"/>
</dbReference>
<proteinExistence type="predicted"/>
<evidence type="ECO:0000256" key="4">
    <source>
        <dbReference type="PROSITE-ProRule" id="PRU00335"/>
    </source>
</evidence>
<keyword evidence="1" id="KW-0805">Transcription regulation</keyword>
<evidence type="ECO:0000313" key="6">
    <source>
        <dbReference type="EMBL" id="GAA3556380.1"/>
    </source>
</evidence>
<gene>
    <name evidence="6" type="ORF">GCM10022222_44980</name>
</gene>
<accession>A0ABP6WUV4</accession>
<dbReference type="InterPro" id="IPR050109">
    <property type="entry name" value="HTH-type_TetR-like_transc_reg"/>
</dbReference>
<evidence type="ECO:0000313" key="7">
    <source>
        <dbReference type="Proteomes" id="UP001500689"/>
    </source>
</evidence>
<protein>
    <submittedName>
        <fullName evidence="6">TetR/AcrR family transcriptional regulator</fullName>
    </submittedName>
</protein>